<protein>
    <submittedName>
        <fullName evidence="6">Mannose-6-phosphate isomerase, type 1</fullName>
        <ecNumber evidence="6">5.3.1.8</ecNumber>
    </submittedName>
</protein>
<keyword evidence="7" id="KW-1185">Reference proteome</keyword>
<feature type="active site" evidence="4">
    <location>
        <position position="202"/>
    </location>
</feature>
<reference key="1">
    <citation type="submission" date="2010-11" db="EMBL/GenBank/DDBJ databases">
        <title>The complete sequence of chromosome of Isophaera pallida ATCC 43644.</title>
        <authorList>
            <consortium name="US DOE Joint Genome Institute (JGI-PGF)"/>
            <person name="Lucas S."/>
            <person name="Copeland A."/>
            <person name="Lapidus A."/>
            <person name="Bruce D."/>
            <person name="Goodwin L."/>
            <person name="Pitluck S."/>
            <person name="Kyrpides N."/>
            <person name="Mavromatis K."/>
            <person name="Pagani I."/>
            <person name="Ivanova N."/>
            <person name="Saunders E."/>
            <person name="Brettin T."/>
            <person name="Detter J.C."/>
            <person name="Han C."/>
            <person name="Tapia R."/>
            <person name="Land M."/>
            <person name="Hauser L."/>
            <person name="Markowitz V."/>
            <person name="Cheng J.-F."/>
            <person name="Hugenholtz P."/>
            <person name="Woyke T."/>
            <person name="Wu D."/>
            <person name="Eisen J.A."/>
        </authorList>
    </citation>
    <scope>NUCLEOTIDE SEQUENCE</scope>
    <source>
        <strain>ATCC 43644</strain>
    </source>
</reference>
<evidence type="ECO:0000313" key="6">
    <source>
        <dbReference type="EMBL" id="ADV63834.1"/>
    </source>
</evidence>
<dbReference type="AlphaFoldDB" id="E8R581"/>
<dbReference type="SUPFAM" id="SSF51182">
    <property type="entry name" value="RmlC-like cupins"/>
    <property type="match status" value="1"/>
</dbReference>
<dbReference type="Proteomes" id="UP000008631">
    <property type="component" value="Chromosome"/>
</dbReference>
<evidence type="ECO:0000256" key="3">
    <source>
        <dbReference type="PIRSR" id="PIRSR036894-1"/>
    </source>
</evidence>
<dbReference type="PIRSF" id="PIRSF036894">
    <property type="entry name" value="PMI_Firm_short"/>
    <property type="match status" value="1"/>
</dbReference>
<dbReference type="HOGENOM" id="CLU_020529_0_1_0"/>
<evidence type="ECO:0000256" key="2">
    <source>
        <dbReference type="ARBA" id="ARBA00022833"/>
    </source>
</evidence>
<evidence type="ECO:0000256" key="1">
    <source>
        <dbReference type="ARBA" id="ARBA00022723"/>
    </source>
</evidence>
<dbReference type="PANTHER" id="PTHR42742">
    <property type="entry name" value="TRANSCRIPTIONAL REPRESSOR MPRA"/>
    <property type="match status" value="1"/>
</dbReference>
<dbReference type="Pfam" id="PF20511">
    <property type="entry name" value="PMI_typeI_cat"/>
    <property type="match status" value="1"/>
</dbReference>
<dbReference type="PANTHER" id="PTHR42742:SF3">
    <property type="entry name" value="FRUCTOKINASE"/>
    <property type="match status" value="1"/>
</dbReference>
<reference evidence="6 7" key="2">
    <citation type="journal article" date="2011" name="Stand. Genomic Sci.">
        <title>Complete genome sequence of Isosphaera pallida type strain (IS1B).</title>
        <authorList>
            <consortium name="US DOE Joint Genome Institute (JGI-PGF)"/>
            <person name="Goker M."/>
            <person name="Cleland D."/>
            <person name="Saunders E."/>
            <person name="Lapidus A."/>
            <person name="Nolan M."/>
            <person name="Lucas S."/>
            <person name="Hammon N."/>
            <person name="Deshpande S."/>
            <person name="Cheng J.F."/>
            <person name="Tapia R."/>
            <person name="Han C."/>
            <person name="Goodwin L."/>
            <person name="Pitluck S."/>
            <person name="Liolios K."/>
            <person name="Pagani I."/>
            <person name="Ivanova N."/>
            <person name="Mavromatis K."/>
            <person name="Pati A."/>
            <person name="Chen A."/>
            <person name="Palaniappan K."/>
            <person name="Land M."/>
            <person name="Hauser L."/>
            <person name="Chang Y.J."/>
            <person name="Jeffries C.D."/>
            <person name="Detter J.C."/>
            <person name="Beck B."/>
            <person name="Woyke T."/>
            <person name="Bristow J."/>
            <person name="Eisen J.A."/>
            <person name="Markowitz V."/>
            <person name="Hugenholtz P."/>
            <person name="Kyrpides N.C."/>
            <person name="Klenk H.P."/>
        </authorList>
    </citation>
    <scope>NUCLEOTIDE SEQUENCE [LARGE SCALE GENOMIC DNA]</scope>
    <source>
        <strain evidence="7">ATCC 43644 / DSM 9630 / IS1B</strain>
    </source>
</reference>
<dbReference type="InterPro" id="IPR046457">
    <property type="entry name" value="PMI_typeI_cat"/>
</dbReference>
<dbReference type="InterPro" id="IPR014628">
    <property type="entry name" value="Man6P_isomerase_Firm_short"/>
</dbReference>
<dbReference type="RefSeq" id="WP_013566122.1">
    <property type="nucleotide sequence ID" value="NC_014962.1"/>
</dbReference>
<feature type="binding site" evidence="3">
    <location>
        <position position="105"/>
    </location>
    <ligand>
        <name>Zn(2+)</name>
        <dbReference type="ChEBI" id="CHEBI:29105"/>
    </ligand>
</feature>
<dbReference type="OrthoDB" id="9808275at2"/>
<keyword evidence="1 3" id="KW-0479">Metal-binding</keyword>
<name>E8R581_ISOPI</name>
<evidence type="ECO:0000256" key="4">
    <source>
        <dbReference type="PIRSR" id="PIRSR036894-2"/>
    </source>
</evidence>
<dbReference type="eggNOG" id="COG1482">
    <property type="taxonomic scope" value="Bacteria"/>
</dbReference>
<dbReference type="InParanoid" id="E8R581"/>
<dbReference type="GO" id="GO:0005975">
    <property type="term" value="P:carbohydrate metabolic process"/>
    <property type="evidence" value="ECO:0007669"/>
    <property type="project" value="InterPro"/>
</dbReference>
<keyword evidence="2 3" id="KW-0862">Zinc</keyword>
<dbReference type="GO" id="GO:0008270">
    <property type="term" value="F:zinc ion binding"/>
    <property type="evidence" value="ECO:0007669"/>
    <property type="project" value="InterPro"/>
</dbReference>
<dbReference type="EC" id="5.3.1.8" evidence="6"/>
<dbReference type="InterPro" id="IPR014710">
    <property type="entry name" value="RmlC-like_jellyroll"/>
</dbReference>
<evidence type="ECO:0000313" key="7">
    <source>
        <dbReference type="Proteomes" id="UP000008631"/>
    </source>
</evidence>
<dbReference type="InterPro" id="IPR011051">
    <property type="entry name" value="RmlC_Cupin_sf"/>
</dbReference>
<dbReference type="KEGG" id="ipa:Isop_3272"/>
<evidence type="ECO:0000259" key="5">
    <source>
        <dbReference type="Pfam" id="PF20511"/>
    </source>
</evidence>
<dbReference type="InterPro" id="IPR051804">
    <property type="entry name" value="Carb_Metab_Reg_Kinase/Isom"/>
</dbReference>
<organism evidence="6 7">
    <name type="scientific">Isosphaera pallida (strain ATCC 43644 / DSM 9630 / IS1B)</name>
    <dbReference type="NCBI Taxonomy" id="575540"/>
    <lineage>
        <taxon>Bacteria</taxon>
        <taxon>Pseudomonadati</taxon>
        <taxon>Planctomycetota</taxon>
        <taxon>Planctomycetia</taxon>
        <taxon>Isosphaerales</taxon>
        <taxon>Isosphaeraceae</taxon>
        <taxon>Isosphaera</taxon>
    </lineage>
</organism>
<dbReference type="EMBL" id="CP002353">
    <property type="protein sequence ID" value="ADV63834.1"/>
    <property type="molecule type" value="Genomic_DNA"/>
</dbReference>
<accession>E8R581</accession>
<dbReference type="CDD" id="cd07010">
    <property type="entry name" value="cupin_PMI_type_I_N_bac"/>
    <property type="match status" value="1"/>
</dbReference>
<comment type="cofactor">
    <cofactor evidence="3">
        <name>Zn(2+)</name>
        <dbReference type="ChEBI" id="CHEBI:29105"/>
    </cofactor>
    <text evidence="3">Binds 1 zinc ion per subunit.</text>
</comment>
<feature type="domain" description="Phosphomannose isomerase type I catalytic" evidence="5">
    <location>
        <begin position="10"/>
        <end position="116"/>
    </location>
</feature>
<feature type="binding site" evidence="3">
    <location>
        <position position="182"/>
    </location>
    <ligand>
        <name>Zn(2+)</name>
        <dbReference type="ChEBI" id="CHEBI:29105"/>
    </ligand>
</feature>
<feature type="binding site" evidence="3">
    <location>
        <position position="122"/>
    </location>
    <ligand>
        <name>Zn(2+)</name>
        <dbReference type="ChEBI" id="CHEBI:29105"/>
    </ligand>
</feature>
<dbReference type="GO" id="GO:0004476">
    <property type="term" value="F:mannose-6-phosphate isomerase activity"/>
    <property type="evidence" value="ECO:0007669"/>
    <property type="project" value="UniProtKB-EC"/>
</dbReference>
<proteinExistence type="predicted"/>
<gene>
    <name evidence="6" type="ordered locus">Isop_3272</name>
</gene>
<keyword evidence="6" id="KW-0413">Isomerase</keyword>
<dbReference type="Gene3D" id="2.60.120.10">
    <property type="entry name" value="Jelly Rolls"/>
    <property type="match status" value="2"/>
</dbReference>
<dbReference type="STRING" id="575540.Isop_3272"/>
<sequence length="332" mass="36723">MRNPTLGPLRFQPILKRLIWGGRRLGTTLGKGIGPESDYAESWEIADHGHDVSRVASGPWMGRDLRELLRLGRRDLLGEAVGDRDHFPLLVKFLDARQTLSVQVHPDDDLAARLVQDRGKTEAWVILDAEPGSLIYAGLKPGVDRDHFAQAMNQGTEAVEPLLHRFEPRPGDVVFIPAGTVHAIGAGILLTEIQQMSDATFRVDDWGRLDAQGQPRPLHRAEALQAIDFNRGPVDPVPTTPQPIPGGTYERLIECPYFLIERWVLHRATVLGRPDRFTIVVGLEGRGRLIDRDHLGHPLKAGQTLLLPAAAGRCLMAPEVDCTLRILTCTVP</sequence>